<name>A0A163PXX0_9CELL</name>
<evidence type="ECO:0008006" key="6">
    <source>
        <dbReference type="Google" id="ProtNLM"/>
    </source>
</evidence>
<proteinExistence type="predicted"/>
<reference evidence="3 5" key="2">
    <citation type="submission" date="2016-06" db="EMBL/GenBank/DDBJ databases">
        <title>Genome sequence of Oerskovia enterophila DSM 43852.</title>
        <authorList>
            <person name="Poehlein A."/>
            <person name="Jag V."/>
            <person name="Bengelsdorf F.R."/>
            <person name="Daniel R."/>
            <person name="Duerre P."/>
        </authorList>
    </citation>
    <scope>NUCLEOTIDE SEQUENCE [LARGE SCALE GENOMIC DNA]</scope>
    <source>
        <strain evidence="3 5">DSM 43852</strain>
    </source>
</reference>
<evidence type="ECO:0000313" key="5">
    <source>
        <dbReference type="Proteomes" id="UP000093412"/>
    </source>
</evidence>
<comment type="caution">
    <text evidence="2">The sequence shown here is derived from an EMBL/GenBank/DDBJ whole genome shotgun (WGS) entry which is preliminary data.</text>
</comment>
<feature type="chain" id="PRO_5007844950" description="Lipoprotein" evidence="1">
    <location>
        <begin position="28"/>
        <end position="154"/>
    </location>
</feature>
<gene>
    <name evidence="3" type="ORF">OERS_10320</name>
    <name evidence="2" type="ORF">OJAG_39400</name>
</gene>
<dbReference type="EMBL" id="LRIE01000085">
    <property type="protein sequence ID" value="KZM33620.1"/>
    <property type="molecule type" value="Genomic_DNA"/>
</dbReference>
<feature type="signal peptide" evidence="1">
    <location>
        <begin position="1"/>
        <end position="27"/>
    </location>
</feature>
<accession>A0A163PXX0</accession>
<protein>
    <recommendedName>
        <fullName evidence="6">Lipoprotein</fullName>
    </recommendedName>
</protein>
<dbReference type="RefSeq" id="WP_056644628.1">
    <property type="nucleotide sequence ID" value="NZ_LRIE01000085.1"/>
</dbReference>
<dbReference type="OrthoDB" id="4833270at2"/>
<reference evidence="2 4" key="1">
    <citation type="submission" date="2016-01" db="EMBL/GenBank/DDBJ databases">
        <title>Genome sequence of Oerskovia enterophila VJag, an agar and cellulose degrading bacterium.</title>
        <authorList>
            <person name="Poehlein A."/>
            <person name="Jag V."/>
            <person name="Bengelsdorf F."/>
            <person name="Duerre P."/>
            <person name="Daniel R."/>
        </authorList>
    </citation>
    <scope>NUCLEOTIDE SEQUENCE [LARGE SCALE GENOMIC DNA]</scope>
    <source>
        <strain evidence="2 4">VJag</strain>
    </source>
</reference>
<keyword evidence="5" id="KW-1185">Reference proteome</keyword>
<dbReference type="Proteomes" id="UP000093412">
    <property type="component" value="Unassembled WGS sequence"/>
</dbReference>
<sequence length="154" mass="15744">MPKVPLPALTVCAAVGLLLTGCGSEPAQDLDDTVLTGVQAAGRADGELDLISTTHFDWQKAVIVCPGDDVTEVAEAAGSDAGPVTGDFPNTVDVGTGYLVFVNNNEVAHTATLRLAQADVCSEDLSISNRVLTPGAATLHVARGTGDGWVVTRS</sequence>
<evidence type="ECO:0000256" key="1">
    <source>
        <dbReference type="SAM" id="SignalP"/>
    </source>
</evidence>
<evidence type="ECO:0000313" key="2">
    <source>
        <dbReference type="EMBL" id="KZM33620.1"/>
    </source>
</evidence>
<dbReference type="AlphaFoldDB" id="A0A163PXX0"/>
<dbReference type="PROSITE" id="PS51257">
    <property type="entry name" value="PROKAR_LIPOPROTEIN"/>
    <property type="match status" value="1"/>
</dbReference>
<evidence type="ECO:0000313" key="4">
    <source>
        <dbReference type="Proteomes" id="UP000076447"/>
    </source>
</evidence>
<evidence type="ECO:0000313" key="3">
    <source>
        <dbReference type="EMBL" id="OCI32236.1"/>
    </source>
</evidence>
<dbReference type="PATRIC" id="fig|43678.3.peg.4114"/>
<organism evidence="2 4">
    <name type="scientific">Oerskovia enterophila</name>
    <dbReference type="NCBI Taxonomy" id="43678"/>
    <lineage>
        <taxon>Bacteria</taxon>
        <taxon>Bacillati</taxon>
        <taxon>Actinomycetota</taxon>
        <taxon>Actinomycetes</taxon>
        <taxon>Micrococcales</taxon>
        <taxon>Cellulomonadaceae</taxon>
        <taxon>Oerskovia</taxon>
    </lineage>
</organism>
<keyword evidence="1" id="KW-0732">Signal</keyword>
<dbReference type="EMBL" id="MAQA01000008">
    <property type="protein sequence ID" value="OCI32236.1"/>
    <property type="molecule type" value="Genomic_DNA"/>
</dbReference>
<dbReference type="Proteomes" id="UP000076447">
    <property type="component" value="Unassembled WGS sequence"/>
</dbReference>